<dbReference type="Proteomes" id="UP001239111">
    <property type="component" value="Chromosome 3"/>
</dbReference>
<name>A0ACC2NK21_9HYME</name>
<protein>
    <submittedName>
        <fullName evidence="1">Uncharacterized protein</fullName>
    </submittedName>
</protein>
<evidence type="ECO:0000313" key="1">
    <source>
        <dbReference type="EMBL" id="KAJ8671432.1"/>
    </source>
</evidence>
<sequence>MILIEELCERVNFAPHSRRTDYEYLSNGVKLLVRQRFAIKYNKPMVRNQSLLCIRVSLRAFRVNMEKAILINAIIRTLKFATTHDPHVKTMCGFQWRSDLKLLTIDILRRKISFLLLHCSYRTINNLYKSGVLGRECITPIVCEVLKKKYGSYSDFKDLVDLVNGYTAQKYFEEVLNRPSTSGTSHVPAEQNHSRPANGSEANDDDQEGDDHHSESTLTAASVQEEEEEQTLNSDRRRSRSRSTSTFSSSSSRSSSNSNSSSSGSDSSSSSSSSTSSNTSSSSSSSSDGGEFDLKFSDGLS</sequence>
<keyword evidence="2" id="KW-1185">Reference proteome</keyword>
<proteinExistence type="predicted"/>
<accession>A0ACC2NK21</accession>
<evidence type="ECO:0000313" key="2">
    <source>
        <dbReference type="Proteomes" id="UP001239111"/>
    </source>
</evidence>
<comment type="caution">
    <text evidence="1">The sequence shown here is derived from an EMBL/GenBank/DDBJ whole genome shotgun (WGS) entry which is preliminary data.</text>
</comment>
<gene>
    <name evidence="1" type="ORF">QAD02_002691</name>
</gene>
<reference evidence="1" key="1">
    <citation type="submission" date="2023-04" db="EMBL/GenBank/DDBJ databases">
        <title>A chromosome-level genome assembly of the parasitoid wasp Eretmocerus hayati.</title>
        <authorList>
            <person name="Zhong Y."/>
            <person name="Liu S."/>
            <person name="Liu Y."/>
        </authorList>
    </citation>
    <scope>NUCLEOTIDE SEQUENCE</scope>
    <source>
        <strain evidence="1">ZJU_SS_LIU_2023</strain>
    </source>
</reference>
<dbReference type="EMBL" id="CM056743">
    <property type="protein sequence ID" value="KAJ8671432.1"/>
    <property type="molecule type" value="Genomic_DNA"/>
</dbReference>
<organism evidence="1 2">
    <name type="scientific">Eretmocerus hayati</name>
    <dbReference type="NCBI Taxonomy" id="131215"/>
    <lineage>
        <taxon>Eukaryota</taxon>
        <taxon>Metazoa</taxon>
        <taxon>Ecdysozoa</taxon>
        <taxon>Arthropoda</taxon>
        <taxon>Hexapoda</taxon>
        <taxon>Insecta</taxon>
        <taxon>Pterygota</taxon>
        <taxon>Neoptera</taxon>
        <taxon>Endopterygota</taxon>
        <taxon>Hymenoptera</taxon>
        <taxon>Apocrita</taxon>
        <taxon>Proctotrupomorpha</taxon>
        <taxon>Chalcidoidea</taxon>
        <taxon>Aphelinidae</taxon>
        <taxon>Aphelininae</taxon>
        <taxon>Eretmocerus</taxon>
    </lineage>
</organism>